<reference evidence="1 2" key="1">
    <citation type="submission" date="2016-10" db="EMBL/GenBank/DDBJ databases">
        <authorList>
            <person name="de Groot N.N."/>
        </authorList>
    </citation>
    <scope>NUCLEOTIDE SEQUENCE [LARGE SCALE GENOMIC DNA]</scope>
    <source>
        <strain evidence="1 2">DSM 18979</strain>
    </source>
</reference>
<dbReference type="Proteomes" id="UP000199568">
    <property type="component" value="Unassembled WGS sequence"/>
</dbReference>
<keyword evidence="2" id="KW-1185">Reference proteome</keyword>
<dbReference type="AlphaFoldDB" id="A0A1I0AI69"/>
<evidence type="ECO:0000313" key="1">
    <source>
        <dbReference type="EMBL" id="SES93979.1"/>
    </source>
</evidence>
<organism evidence="1 2">
    <name type="scientific">Natronincola peptidivorans</name>
    <dbReference type="NCBI Taxonomy" id="426128"/>
    <lineage>
        <taxon>Bacteria</taxon>
        <taxon>Bacillati</taxon>
        <taxon>Bacillota</taxon>
        <taxon>Clostridia</taxon>
        <taxon>Peptostreptococcales</taxon>
        <taxon>Natronincolaceae</taxon>
        <taxon>Natronincola</taxon>
    </lineage>
</organism>
<dbReference type="STRING" id="426128.SAMN05660297_00935"/>
<protein>
    <submittedName>
        <fullName evidence="1">Uncharacterized protein</fullName>
    </submittedName>
</protein>
<gene>
    <name evidence="1" type="ORF">SAMN05660297_00935</name>
</gene>
<evidence type="ECO:0000313" key="2">
    <source>
        <dbReference type="Proteomes" id="UP000199568"/>
    </source>
</evidence>
<sequence length="347" mass="38716">MQLMDLIRYKYKTVSVVGMAKNAGKTVTLNRLLEEAAEKNIILGLTSTGRDGEKQDLVTKTEKPTIYVMENTIIATTEDCLLRSDAKLEILEATDYVTAMGRVIICKVKARGMIEIAGPDTNSEIREVAMKMRFYGAEIVLIDGAINRKTTASPSITEATILATGAVLSRDIDKVIEGTQHQVHLFNLPTIEDETMKPLIASLMEDKSYSIIDKSGNVEVLDIPTAINNGTTIGRALTEESAYVILSGSLVKKTLEDILTVTELYKNVTFIVRDATKIFIGAKDWNFFIRRGFKIKVVDKINTLVATLNPYAPQGYQFDPKEFYNRMKRNLPLPVIDVMLEEEEVHV</sequence>
<proteinExistence type="predicted"/>
<accession>A0A1I0AI69</accession>
<dbReference type="RefSeq" id="WP_090440067.1">
    <property type="nucleotide sequence ID" value="NZ_FOHU01000003.1"/>
</dbReference>
<dbReference type="OrthoDB" id="9783544at2"/>
<dbReference type="EMBL" id="FOHU01000003">
    <property type="protein sequence ID" value="SES93979.1"/>
    <property type="molecule type" value="Genomic_DNA"/>
</dbReference>
<name>A0A1I0AI69_9FIRM</name>